<feature type="repeat" description="TPR" evidence="3">
    <location>
        <begin position="650"/>
        <end position="683"/>
    </location>
</feature>
<dbReference type="Pfam" id="PF13174">
    <property type="entry name" value="TPR_6"/>
    <property type="match status" value="3"/>
</dbReference>
<gene>
    <name evidence="6" type="ORF">QWY81_10530</name>
</gene>
<dbReference type="AlphaFoldDB" id="A0AAJ1VHZ7"/>
<feature type="repeat" description="TPR" evidence="3">
    <location>
        <begin position="318"/>
        <end position="351"/>
    </location>
</feature>
<protein>
    <submittedName>
        <fullName evidence="6">Tetratricopeptide repeat protein</fullName>
    </submittedName>
</protein>
<dbReference type="InterPro" id="IPR019734">
    <property type="entry name" value="TPR_rpt"/>
</dbReference>
<dbReference type="RefSeq" id="WP_261972669.1">
    <property type="nucleotide sequence ID" value="NZ_CP103460.1"/>
</dbReference>
<feature type="chain" id="PRO_5042560770" evidence="5">
    <location>
        <begin position="25"/>
        <end position="1019"/>
    </location>
</feature>
<comment type="caution">
    <text evidence="6">The sequence shown here is derived from an EMBL/GenBank/DDBJ whole genome shotgun (WGS) entry which is preliminary data.</text>
</comment>
<dbReference type="SMART" id="SM00028">
    <property type="entry name" value="TPR"/>
    <property type="match status" value="9"/>
</dbReference>
<dbReference type="InterPro" id="IPR011990">
    <property type="entry name" value="TPR-like_helical_dom_sf"/>
</dbReference>
<proteinExistence type="predicted"/>
<feature type="region of interest" description="Disordered" evidence="4">
    <location>
        <begin position="1000"/>
        <end position="1019"/>
    </location>
</feature>
<sequence>MKFVFIKKRFITCFLLLTVFVGYSQQTIVETNIFTKYNNAIKLFNNKAYAAAQTSFMAINETATLGSNLKADAAYYDAMCAVRLKQPDADKKVLAFIEENPNSSKKNTAVFTVANYYFANKKAAYALKWYQKVDAAYLSKEDKKELDFKMGYSYVISNNLPLAKEKFLPLINDAKYGNDARYYYGYIAYKLEDYGIAESTFKEIADNETYRVEISYYLLDISFQAGKFERCIKVGKELINTFPRKDRSEISKIIGESYFNLEKYSEAIPYLKAYTGKKGKWNNTDFYQLGYAYYKQNDFENAISNFNKIIDEKNFISQNAYYHLGECYLNLEKKTEALNAFKTASEMDFDRKIKEDAALNYAKLSYEAGNPFKSVAEVLQEYLKEYPKSTAYEEINDLVVSSFLHQQDFKGALVFLNEKKTEKNNSLISEVSLYRGIQLFNDQKLQEALPLFVAGKKSTDVSIREKSKYWEAETLYQLDNPKEALSKFTALKKELKSKDEDFKLIDYNIGYSNFTLKNYANAAVSFENFLKDGSLEKDIKDDAYIRLGDSYFAIRNYRSAIDAYTTVVNTYGAEADYAQYQIGMSYGFIEDNQAKITALTNVVNKYQISNLKDDALFQLANTYTVIKENNNAHNAYDRLIEKHPNSIFLPKALVRQGLLYYSENDSKKALEKFKQTTSQFPNSPDAFEAVANARNVYIDNGNLNEYVDWISGLKFINVTDSDLDNTTFAVAEKKYFEAKDGSEIIRALSKYTISFPEGIHKLKANYYLADILFKEKEFNKAIAYYQNVLEEGQNEYSEDSLAKLAQIFLERDEFENAIQILDRLELEAYSTENVLFAQSNLMKGYYETEAYDQAITYAKKILAKEKLNSQLENDAKIIIARASFKTEDFYTAEEYYTEVERKATGELKAEALFYNAFFKNQQEEYLDSNKTVQNLIANYSSYKYWAVKSYIIMGKNYYGLQDVYQATFVLENIIKNFTQFEDIVEEAKKELKTIKENEAKTNNSVTPIKEDNTFKNNKK</sequence>
<dbReference type="SUPFAM" id="SSF48452">
    <property type="entry name" value="TPR-like"/>
    <property type="match status" value="4"/>
</dbReference>
<dbReference type="Gene3D" id="1.25.40.10">
    <property type="entry name" value="Tetratricopeptide repeat domain"/>
    <property type="match status" value="7"/>
</dbReference>
<dbReference type="EMBL" id="JAUFQH010000008">
    <property type="protein sequence ID" value="MDN3619887.1"/>
    <property type="molecule type" value="Genomic_DNA"/>
</dbReference>
<keyword evidence="2 3" id="KW-0802">TPR repeat</keyword>
<evidence type="ECO:0000313" key="7">
    <source>
        <dbReference type="Proteomes" id="UP001228636"/>
    </source>
</evidence>
<dbReference type="PROSITE" id="PS50005">
    <property type="entry name" value="TPR"/>
    <property type="match status" value="4"/>
</dbReference>
<organism evidence="6 7">
    <name type="scientific">Polaribacter sejongensis</name>
    <dbReference type="NCBI Taxonomy" id="985043"/>
    <lineage>
        <taxon>Bacteria</taxon>
        <taxon>Pseudomonadati</taxon>
        <taxon>Bacteroidota</taxon>
        <taxon>Flavobacteriia</taxon>
        <taxon>Flavobacteriales</taxon>
        <taxon>Flavobacteriaceae</taxon>
    </lineage>
</organism>
<reference evidence="6 7" key="1">
    <citation type="journal article" date="2014" name="Int. J. Syst. Evol. Microbiol.">
        <title>Complete genome sequence of Corynebacterium casei LMG S-19264T (=DSM 44701T), isolated from a smear-ripened cheese.</title>
        <authorList>
            <consortium name="US DOE Joint Genome Institute (JGI-PGF)"/>
            <person name="Walter F."/>
            <person name="Albersmeier A."/>
            <person name="Kalinowski J."/>
            <person name="Ruckert C."/>
        </authorList>
    </citation>
    <scope>NUCLEOTIDE SEQUENCE [LARGE SCALE GENOMIC DNA]</scope>
    <source>
        <strain evidence="6 7">CECT 8670</strain>
    </source>
</reference>
<dbReference type="PANTHER" id="PTHR44858:SF1">
    <property type="entry name" value="UDP-N-ACETYLGLUCOSAMINE--PEPTIDE N-ACETYLGLUCOSAMINYLTRANSFERASE SPINDLY-RELATED"/>
    <property type="match status" value="1"/>
</dbReference>
<evidence type="ECO:0000256" key="5">
    <source>
        <dbReference type="SAM" id="SignalP"/>
    </source>
</evidence>
<evidence type="ECO:0000256" key="1">
    <source>
        <dbReference type="ARBA" id="ARBA00022737"/>
    </source>
</evidence>
<evidence type="ECO:0000256" key="2">
    <source>
        <dbReference type="ARBA" id="ARBA00022803"/>
    </source>
</evidence>
<feature type="repeat" description="TPR" evidence="3">
    <location>
        <begin position="613"/>
        <end position="646"/>
    </location>
</feature>
<dbReference type="Proteomes" id="UP001228636">
    <property type="component" value="Unassembled WGS sequence"/>
</dbReference>
<evidence type="ECO:0000256" key="3">
    <source>
        <dbReference type="PROSITE-ProRule" id="PRU00339"/>
    </source>
</evidence>
<name>A0AAJ1VHZ7_9FLAO</name>
<dbReference type="InterPro" id="IPR050498">
    <property type="entry name" value="Ycf3"/>
</dbReference>
<keyword evidence="5" id="KW-0732">Signal</keyword>
<feature type="signal peptide" evidence="5">
    <location>
        <begin position="1"/>
        <end position="24"/>
    </location>
</feature>
<evidence type="ECO:0000313" key="6">
    <source>
        <dbReference type="EMBL" id="MDN3619887.1"/>
    </source>
</evidence>
<dbReference type="Pfam" id="PF12895">
    <property type="entry name" value="ANAPC3"/>
    <property type="match status" value="1"/>
</dbReference>
<keyword evidence="1" id="KW-0677">Repeat</keyword>
<dbReference type="PANTHER" id="PTHR44858">
    <property type="entry name" value="TETRATRICOPEPTIDE REPEAT PROTEIN 6"/>
    <property type="match status" value="1"/>
</dbReference>
<evidence type="ECO:0000256" key="4">
    <source>
        <dbReference type="SAM" id="MobiDB-lite"/>
    </source>
</evidence>
<accession>A0AAJ1VHZ7</accession>
<feature type="repeat" description="TPR" evidence="3">
    <location>
        <begin position="283"/>
        <end position="316"/>
    </location>
</feature>